<name>A0A8J5G4V0_ZINOF</name>
<dbReference type="EMBL" id="JACMSC010000011">
    <property type="protein sequence ID" value="KAG6500430.1"/>
    <property type="molecule type" value="Genomic_DNA"/>
</dbReference>
<organism evidence="3 4">
    <name type="scientific">Zingiber officinale</name>
    <name type="common">Ginger</name>
    <name type="synonym">Amomum zingiber</name>
    <dbReference type="NCBI Taxonomy" id="94328"/>
    <lineage>
        <taxon>Eukaryota</taxon>
        <taxon>Viridiplantae</taxon>
        <taxon>Streptophyta</taxon>
        <taxon>Embryophyta</taxon>
        <taxon>Tracheophyta</taxon>
        <taxon>Spermatophyta</taxon>
        <taxon>Magnoliopsida</taxon>
        <taxon>Liliopsida</taxon>
        <taxon>Zingiberales</taxon>
        <taxon>Zingiberaceae</taxon>
        <taxon>Zingiber</taxon>
    </lineage>
</organism>
<sequence length="280" mass="31027">MVVNDRLQKRAKRRVAAAPFDLLTFPDDDGAVGLDGPFRENVRLFLSLHDRPLAPPPILASSSTPSADGPHLLTWRVPFCVGSVDGKEGTPAPDVELYVLEEEVLRSKSIYCDQRRVVGKRCHFIIRNDNDSLSSAGVACIRCGTLLSFSNSRCFSCHCEISYGSYDGWANSLFKDDTHLLHGIVHANGYGHLLRDGKRYGYIQETWDGLPPLHAVIAGHPWSCHAIVPPELLDYCLKATIGKHVGDELVVVALYNPESKTIEYRLEATISKTAYRTARP</sequence>
<reference evidence="3 4" key="1">
    <citation type="submission" date="2020-08" db="EMBL/GenBank/DDBJ databases">
        <title>Plant Genome Project.</title>
        <authorList>
            <person name="Zhang R.-G."/>
        </authorList>
    </citation>
    <scope>NUCLEOTIDE SEQUENCE [LARGE SCALE GENOMIC DNA]</scope>
    <source>
        <tissue evidence="3">Rhizome</tissue>
    </source>
</reference>
<evidence type="ECO:0000256" key="1">
    <source>
        <dbReference type="ARBA" id="ARBA00022723"/>
    </source>
</evidence>
<dbReference type="InterPro" id="IPR020549">
    <property type="entry name" value="YbeY_CS"/>
</dbReference>
<keyword evidence="1" id="KW-0479">Metal-binding</keyword>
<dbReference type="Proteomes" id="UP000734854">
    <property type="component" value="Unassembled WGS sequence"/>
</dbReference>
<gene>
    <name evidence="3" type="ORF">ZIOFF_040275</name>
</gene>
<keyword evidence="2" id="KW-0862">Zinc</keyword>
<accession>A0A8J5G4V0</accession>
<dbReference type="GO" id="GO:0046872">
    <property type="term" value="F:metal ion binding"/>
    <property type="evidence" value="ECO:0007669"/>
    <property type="project" value="UniProtKB-KW"/>
</dbReference>
<dbReference type="PANTHER" id="PTHR46201">
    <property type="entry name" value="PHD FINGER PROTEIN MALE MEIOCYTE DEATH 1-RELATED"/>
    <property type="match status" value="1"/>
</dbReference>
<evidence type="ECO:0000313" key="4">
    <source>
        <dbReference type="Proteomes" id="UP000734854"/>
    </source>
</evidence>
<comment type="caution">
    <text evidence="3">The sequence shown here is derived from an EMBL/GenBank/DDBJ whole genome shotgun (WGS) entry which is preliminary data.</text>
</comment>
<dbReference type="AlphaFoldDB" id="A0A8J5G4V0"/>
<proteinExistence type="predicted"/>
<protein>
    <submittedName>
        <fullName evidence="3">Uncharacterized protein</fullName>
    </submittedName>
</protein>
<evidence type="ECO:0000313" key="3">
    <source>
        <dbReference type="EMBL" id="KAG6500430.1"/>
    </source>
</evidence>
<evidence type="ECO:0000256" key="2">
    <source>
        <dbReference type="ARBA" id="ARBA00022833"/>
    </source>
</evidence>
<dbReference type="PANTHER" id="PTHR46201:SF3">
    <property type="entry name" value="OS01G0877500 PROTEIN"/>
    <property type="match status" value="1"/>
</dbReference>
<keyword evidence="4" id="KW-1185">Reference proteome</keyword>
<dbReference type="PROSITE" id="PS01306">
    <property type="entry name" value="UPF0054"/>
    <property type="match status" value="1"/>
</dbReference>